<dbReference type="Gene3D" id="2.170.130.10">
    <property type="entry name" value="TonB-dependent receptor, plug domain"/>
    <property type="match status" value="1"/>
</dbReference>
<comment type="subcellular location">
    <subcellularLocation>
        <location evidence="1">Cell outer membrane</location>
    </subcellularLocation>
</comment>
<evidence type="ECO:0000256" key="4">
    <source>
        <dbReference type="SAM" id="MobiDB-lite"/>
    </source>
</evidence>
<feature type="domain" description="TonB-dependent receptor plug" evidence="6">
    <location>
        <begin position="111"/>
        <end position="222"/>
    </location>
</feature>
<organism evidence="7 8">
    <name type="scientific">Sphingomonas ginkgonis</name>
    <dbReference type="NCBI Taxonomy" id="2315330"/>
    <lineage>
        <taxon>Bacteria</taxon>
        <taxon>Pseudomonadati</taxon>
        <taxon>Pseudomonadota</taxon>
        <taxon>Alphaproteobacteria</taxon>
        <taxon>Sphingomonadales</taxon>
        <taxon>Sphingomonadaceae</taxon>
        <taxon>Sphingomonas</taxon>
    </lineage>
</organism>
<dbReference type="PANTHER" id="PTHR40980">
    <property type="entry name" value="PLUG DOMAIN-CONTAINING PROTEIN"/>
    <property type="match status" value="1"/>
</dbReference>
<dbReference type="PANTHER" id="PTHR40980:SF3">
    <property type="entry name" value="TONB-DEPENDENT RECEPTOR-LIKE BETA-BARREL DOMAIN-CONTAINING PROTEIN"/>
    <property type="match status" value="1"/>
</dbReference>
<dbReference type="SUPFAM" id="SSF56935">
    <property type="entry name" value="Porins"/>
    <property type="match status" value="1"/>
</dbReference>
<dbReference type="InterPro" id="IPR037066">
    <property type="entry name" value="Plug_dom_sf"/>
</dbReference>
<keyword evidence="7" id="KW-0675">Receptor</keyword>
<feature type="compositionally biased region" description="Polar residues" evidence="4">
    <location>
        <begin position="64"/>
        <end position="74"/>
    </location>
</feature>
<sequence>MGSVATGEYRLAANGRGARLCGGVSVVALCVMAAAQPAAAQSTTTTSTTNSSTNGPGTIKGSAGETQSSAQSEQPNASVSASTAPPTEPAPANVITVTGIRQSLANAQSRKRNSDTVIDSITAQDIGALPDRSVTEALQRVPGVEISRFAGSNDPDHFSVEGSGVTVRGLTFVRSEFNGRDTFSAGVGGQAINFADVPAELLGAVDVYKNATADLIEGGLAGTVNLNTRVPFDKNGLQVGYDLELNYGDLRKKTTPTGSLLLSNTWNTGIGRFGLLGSVSYSRLKSRSDGIQVTNFQTRDGTIVQGANGGGSVCRQPLPSNTDTQGFPTGCGVNGPAGANGFADNLPLAYAPLGGQFRTQDYDRIRRGFAAAAQWESLDRRATLTLQFLRTDSSNKWGEHTFESAPDLSEYNTYPLGCQYNTNGSNGQPRAECPDGKFTNYNYDSNNVFESGYITYPGGGWRGQLGPTSFIPAGGIQQSLSRRQVDERNVVQDHGINLKFNPTDRLSLNFDGDYTKARHDDLDFSVFGSSFADEELDISGKLPVVVPHKPNTLSYSWSQPNPAVVGETDAQYFSDPNVQFWRAAMDHIEHSTGHEYAFRADASYDFKDDIPFVKRVKFGARYADREQTVRYSAYNWGVLSEVWAGTPVSIAQGGTGNTDFFTFPNFFRGATPGPVGGYYYNGDLIGDYANSATYFKSLNNIWRTQNGGAAQGWVPAAERIGVVSGTDYLPSEIQPVSQKDGNAYAMLSFGQNEPLFGRLRIDGNIGIRYVNTRVTSTGSIGAPTQQALGIDLPFTSTDPATGLPNGRCDPRVPVGAPPGTPAQAPGGICLLGPAAYAQLQQFATGATTTDVARNRYHYWLPSFNVKVGISRDVLLRFAASKVLARPDSSNIRNFLTIGSDSSAGFQLTATAGNPYLLPATAWQFDLTGEWYFARVGSLTVDLFAKNVKNFFYSSVTDRPITSNGITQDVFVRGPANYGGTGKIRGLEVAYQQTFDFLPGLLNGLGAGVSYTYIKSKGLPNSFLNGGVPSTTSPNGVPGNLPLEQLSKHNFNLTAFYEKGPISLRAAYNWRSRFLLTSADVIFPYDPIYNEATGQLDASAFLTVNKYVKVGVQGVNLLNEVTRTSQQFTLDGLIGPRSYFVNDRRFSFIVRGSF</sequence>
<dbReference type="NCBIfam" id="TIGR01782">
    <property type="entry name" value="TonB-Xanth-Caul"/>
    <property type="match status" value="1"/>
</dbReference>
<evidence type="ECO:0000256" key="2">
    <source>
        <dbReference type="ARBA" id="ARBA00023136"/>
    </source>
</evidence>
<name>A0A429VDP4_9SPHN</name>
<feature type="signal peptide" evidence="5">
    <location>
        <begin position="1"/>
        <end position="40"/>
    </location>
</feature>
<feature type="region of interest" description="Disordered" evidence="4">
    <location>
        <begin position="38"/>
        <end position="92"/>
    </location>
</feature>
<evidence type="ECO:0000313" key="8">
    <source>
        <dbReference type="Proteomes" id="UP000274661"/>
    </source>
</evidence>
<dbReference type="Pfam" id="PF07715">
    <property type="entry name" value="Plug"/>
    <property type="match status" value="1"/>
</dbReference>
<feature type="chain" id="PRO_5019546230" evidence="5">
    <location>
        <begin position="41"/>
        <end position="1153"/>
    </location>
</feature>
<dbReference type="InterPro" id="IPR010104">
    <property type="entry name" value="TonB_rcpt_bac"/>
</dbReference>
<evidence type="ECO:0000256" key="3">
    <source>
        <dbReference type="ARBA" id="ARBA00023237"/>
    </source>
</evidence>
<evidence type="ECO:0000256" key="1">
    <source>
        <dbReference type="ARBA" id="ARBA00004442"/>
    </source>
</evidence>
<keyword evidence="8" id="KW-1185">Reference proteome</keyword>
<comment type="caution">
    <text evidence="7">The sequence shown here is derived from an EMBL/GenBank/DDBJ whole genome shotgun (WGS) entry which is preliminary data.</text>
</comment>
<dbReference type="InterPro" id="IPR036942">
    <property type="entry name" value="Beta-barrel_TonB_sf"/>
</dbReference>
<gene>
    <name evidence="7" type="ORF">HMF7854_04705</name>
</gene>
<feature type="compositionally biased region" description="Low complexity" evidence="4">
    <location>
        <begin position="75"/>
        <end position="92"/>
    </location>
</feature>
<accession>A0A429VDP4</accession>
<keyword evidence="3" id="KW-0998">Cell outer membrane</keyword>
<reference evidence="7 8" key="1">
    <citation type="submission" date="2018-12" db="EMBL/GenBank/DDBJ databases">
        <title>Sphingomonas sp. HMF7854 Genome sequencing and assembly.</title>
        <authorList>
            <person name="Cha I."/>
            <person name="Kang H."/>
            <person name="Kim H."/>
            <person name="Kang J."/>
            <person name="Joh K."/>
        </authorList>
    </citation>
    <scope>NUCLEOTIDE SEQUENCE [LARGE SCALE GENOMIC DNA]</scope>
    <source>
        <strain evidence="7 8">HMF7854</strain>
    </source>
</reference>
<protein>
    <submittedName>
        <fullName evidence="7">TonB-dependent receptor</fullName>
    </submittedName>
</protein>
<dbReference type="Gene3D" id="2.40.170.20">
    <property type="entry name" value="TonB-dependent receptor, beta-barrel domain"/>
    <property type="match status" value="1"/>
</dbReference>
<evidence type="ECO:0000256" key="5">
    <source>
        <dbReference type="SAM" id="SignalP"/>
    </source>
</evidence>
<feature type="compositionally biased region" description="Low complexity" evidence="4">
    <location>
        <begin position="38"/>
        <end position="57"/>
    </location>
</feature>
<dbReference type="InterPro" id="IPR012910">
    <property type="entry name" value="Plug_dom"/>
</dbReference>
<evidence type="ECO:0000259" key="6">
    <source>
        <dbReference type="Pfam" id="PF07715"/>
    </source>
</evidence>
<dbReference type="AlphaFoldDB" id="A0A429VDP4"/>
<dbReference type="OrthoDB" id="5476657at2"/>
<evidence type="ECO:0000313" key="7">
    <source>
        <dbReference type="EMBL" id="RST32119.1"/>
    </source>
</evidence>
<dbReference type="Proteomes" id="UP000274661">
    <property type="component" value="Unassembled WGS sequence"/>
</dbReference>
<dbReference type="EMBL" id="RWJF01000001">
    <property type="protein sequence ID" value="RST32119.1"/>
    <property type="molecule type" value="Genomic_DNA"/>
</dbReference>
<proteinExistence type="predicted"/>
<keyword evidence="5" id="KW-0732">Signal</keyword>
<keyword evidence="2" id="KW-0472">Membrane</keyword>
<dbReference type="GO" id="GO:0009279">
    <property type="term" value="C:cell outer membrane"/>
    <property type="evidence" value="ECO:0007669"/>
    <property type="project" value="UniProtKB-SubCell"/>
</dbReference>